<evidence type="ECO:0000256" key="1">
    <source>
        <dbReference type="ARBA" id="ARBA00022485"/>
    </source>
</evidence>
<dbReference type="Proteomes" id="UP000217999">
    <property type="component" value="Unassembled WGS sequence"/>
</dbReference>
<feature type="compositionally biased region" description="Polar residues" evidence="7">
    <location>
        <begin position="463"/>
        <end position="485"/>
    </location>
</feature>
<dbReference type="PANTHER" id="PTHR32439:SF9">
    <property type="entry name" value="BLR3264 PROTEIN"/>
    <property type="match status" value="1"/>
</dbReference>
<dbReference type="Gene3D" id="3.30.413.10">
    <property type="entry name" value="Sulfite Reductase Hemoprotein, domain 1"/>
    <property type="match status" value="2"/>
</dbReference>
<evidence type="ECO:0000259" key="8">
    <source>
        <dbReference type="Pfam" id="PF03460"/>
    </source>
</evidence>
<reference evidence="9 10" key="1">
    <citation type="submission" date="2017-08" db="EMBL/GenBank/DDBJ databases">
        <title>WGS of Clinical strains of the CDC Group NO-1 linked to zoonotic infections in humans.</title>
        <authorList>
            <person name="Bernier A.-M."/>
            <person name="Bernard K."/>
        </authorList>
    </citation>
    <scope>NUCLEOTIDE SEQUENCE [LARGE SCALE GENOMIC DNA]</scope>
    <source>
        <strain evidence="9 10">NML03-0146</strain>
    </source>
</reference>
<evidence type="ECO:0000313" key="10">
    <source>
        <dbReference type="Proteomes" id="UP000217999"/>
    </source>
</evidence>
<dbReference type="AlphaFoldDB" id="A0A2A2ABA7"/>
<dbReference type="InterPro" id="IPR005117">
    <property type="entry name" value="NiRdtase/SiRdtase_haem-b_fer"/>
</dbReference>
<dbReference type="PANTHER" id="PTHR32439">
    <property type="entry name" value="FERREDOXIN--NITRITE REDUCTASE, CHLOROPLASTIC"/>
    <property type="match status" value="1"/>
</dbReference>
<feature type="region of interest" description="Disordered" evidence="7">
    <location>
        <begin position="260"/>
        <end position="281"/>
    </location>
</feature>
<organism evidence="9 10">
    <name type="scientific">Vandammella animalimorsus</name>
    <dbReference type="NCBI Taxonomy" id="2029117"/>
    <lineage>
        <taxon>Bacteria</taxon>
        <taxon>Pseudomonadati</taxon>
        <taxon>Pseudomonadota</taxon>
        <taxon>Betaproteobacteria</taxon>
        <taxon>Burkholderiales</taxon>
        <taxon>Comamonadaceae</taxon>
        <taxon>Vandammella</taxon>
    </lineage>
</organism>
<keyword evidence="3" id="KW-0479">Metal-binding</keyword>
<dbReference type="GO" id="GO:0016491">
    <property type="term" value="F:oxidoreductase activity"/>
    <property type="evidence" value="ECO:0007669"/>
    <property type="project" value="UniProtKB-KW"/>
</dbReference>
<protein>
    <submittedName>
        <fullName evidence="9">Precorrin-3B synthase</fullName>
    </submittedName>
</protein>
<name>A0A2A2ABA7_9BURK</name>
<keyword evidence="1" id="KW-0004">4Fe-4S</keyword>
<evidence type="ECO:0000256" key="7">
    <source>
        <dbReference type="SAM" id="MobiDB-lite"/>
    </source>
</evidence>
<keyword evidence="2" id="KW-0349">Heme</keyword>
<proteinExistence type="predicted"/>
<dbReference type="InterPro" id="IPR045854">
    <property type="entry name" value="NO2/SO3_Rdtase_4Fe4S_sf"/>
</dbReference>
<feature type="region of interest" description="Disordered" evidence="7">
    <location>
        <begin position="458"/>
        <end position="492"/>
    </location>
</feature>
<keyword evidence="4" id="KW-0560">Oxidoreductase</keyword>
<keyword evidence="6" id="KW-0411">Iron-sulfur</keyword>
<evidence type="ECO:0000256" key="3">
    <source>
        <dbReference type="ARBA" id="ARBA00022723"/>
    </source>
</evidence>
<evidence type="ECO:0000256" key="6">
    <source>
        <dbReference type="ARBA" id="ARBA00023014"/>
    </source>
</evidence>
<evidence type="ECO:0000256" key="5">
    <source>
        <dbReference type="ARBA" id="ARBA00023004"/>
    </source>
</evidence>
<evidence type="ECO:0000256" key="2">
    <source>
        <dbReference type="ARBA" id="ARBA00022617"/>
    </source>
</evidence>
<dbReference type="InterPro" id="IPR051329">
    <property type="entry name" value="NIR_SIR_4Fe-4S"/>
</dbReference>
<feature type="domain" description="Nitrite/Sulfite reductase ferredoxin-like" evidence="8">
    <location>
        <begin position="29"/>
        <end position="93"/>
    </location>
</feature>
<dbReference type="SUPFAM" id="SSF55124">
    <property type="entry name" value="Nitrite/Sulfite reductase N-terminal domain-like"/>
    <property type="match status" value="1"/>
</dbReference>
<dbReference type="InterPro" id="IPR036136">
    <property type="entry name" value="Nit/Sulf_reduc_fer-like_dom_sf"/>
</dbReference>
<evidence type="ECO:0000256" key="4">
    <source>
        <dbReference type="ARBA" id="ARBA00023002"/>
    </source>
</evidence>
<feature type="compositionally biased region" description="Low complexity" evidence="7">
    <location>
        <begin position="265"/>
        <end position="275"/>
    </location>
</feature>
<dbReference type="GO" id="GO:0046872">
    <property type="term" value="F:metal ion binding"/>
    <property type="evidence" value="ECO:0007669"/>
    <property type="project" value="UniProtKB-KW"/>
</dbReference>
<keyword evidence="5" id="KW-0408">Iron</keyword>
<dbReference type="SUPFAM" id="SSF56014">
    <property type="entry name" value="Nitrite and sulphite reductase 4Fe-4S domain-like"/>
    <property type="match status" value="1"/>
</dbReference>
<evidence type="ECO:0000313" key="9">
    <source>
        <dbReference type="EMBL" id="PAT35032.1"/>
    </source>
</evidence>
<dbReference type="EMBL" id="NSJF01000002">
    <property type="protein sequence ID" value="PAT35032.1"/>
    <property type="molecule type" value="Genomic_DNA"/>
</dbReference>
<dbReference type="Pfam" id="PF03460">
    <property type="entry name" value="NIR_SIR_ferr"/>
    <property type="match status" value="1"/>
</dbReference>
<dbReference type="Gene3D" id="3.90.480.10">
    <property type="entry name" value="Sulfite Reductase Hemoprotein,Domain 2"/>
    <property type="match status" value="1"/>
</dbReference>
<dbReference type="RefSeq" id="WP_095549168.1">
    <property type="nucleotide sequence ID" value="NZ_NSJF01000002.1"/>
</dbReference>
<sequence>MDGAPALNPTLAPPGSAAVRGWCPGAWQPMASGDGLVLRVRPPLGCLSARQGLRLARLAQSHGAGVIELSRRANLQLRGLQAARHPAVLRALAGAGLLDADARQERLRNLVIDPLWQPGDGLLAMAQALQQALAHSPGLDGLPAKFGWAIGHAPAGGKGGSAALPGDLQLLRLAPAPGQREAAWQLQIDGQPWALTAPNAAAALDSALVLAQWCAVQAQQRRAQGQHPGRMASLLAHWQARHGQHLPPWPLPLAMQLPPPSALNTAPSHAQTTAPAAPPEPGWLPGHGLLLAAPLGRIDALALSRLAQALPLLATAASAGAPMLRITPWRMLLIEAAQPPSAHWLRLAGLDDARHWIGHAGDARLRVSACAGAPGCRQALAPTQPLALALAPQVPPGRHLHVSGCAKDCARPEQAALTLRAVQGSGQPRFALLPQGAKQAPGQPMDTAALRDNSALFFKQDSDSGSPCRTSTKPTAPPSTGSPLPSSAARRS</sequence>
<gene>
    <name evidence="9" type="ORF">CK620_03645</name>
</gene>
<dbReference type="GO" id="GO:0051539">
    <property type="term" value="F:4 iron, 4 sulfur cluster binding"/>
    <property type="evidence" value="ECO:0007669"/>
    <property type="project" value="UniProtKB-KW"/>
</dbReference>
<accession>A0A2A2ABA7</accession>
<comment type="caution">
    <text evidence="9">The sequence shown here is derived from an EMBL/GenBank/DDBJ whole genome shotgun (WGS) entry which is preliminary data.</text>
</comment>